<evidence type="ECO:0000313" key="2">
    <source>
        <dbReference type="EMBL" id="AIG64583.1"/>
    </source>
</evidence>
<feature type="domain" description="RCK N-terminal" evidence="1">
    <location>
        <begin position="17"/>
        <end position="132"/>
    </location>
</feature>
<dbReference type="Proteomes" id="UP000028504">
    <property type="component" value="Chromosome"/>
</dbReference>
<organism evidence="2 3">
    <name type="scientific">Corynebacterium atypicum</name>
    <dbReference type="NCBI Taxonomy" id="191610"/>
    <lineage>
        <taxon>Bacteria</taxon>
        <taxon>Bacillati</taxon>
        <taxon>Actinomycetota</taxon>
        <taxon>Actinomycetes</taxon>
        <taxon>Mycobacteriales</taxon>
        <taxon>Corynebacteriaceae</taxon>
        <taxon>Corynebacterium</taxon>
    </lineage>
</organism>
<dbReference type="InterPro" id="IPR050721">
    <property type="entry name" value="Trk_Ktr_HKT_K-transport"/>
</dbReference>
<evidence type="ECO:0000259" key="1">
    <source>
        <dbReference type="Pfam" id="PF02254"/>
    </source>
</evidence>
<dbReference type="SUPFAM" id="SSF51735">
    <property type="entry name" value="NAD(P)-binding Rossmann-fold domains"/>
    <property type="match status" value="1"/>
</dbReference>
<keyword evidence="3" id="KW-1185">Reference proteome</keyword>
<name>A0ABM5QP88_9CORY</name>
<dbReference type="EMBL" id="CP008944">
    <property type="protein sequence ID" value="AIG64583.1"/>
    <property type="molecule type" value="Genomic_DNA"/>
</dbReference>
<gene>
    <name evidence="2" type="ORF">CATYP_08335</name>
</gene>
<proteinExistence type="predicted"/>
<dbReference type="InterPro" id="IPR003148">
    <property type="entry name" value="RCK_N"/>
</dbReference>
<evidence type="ECO:0000313" key="3">
    <source>
        <dbReference type="Proteomes" id="UP000028504"/>
    </source>
</evidence>
<dbReference type="RefSeq" id="WP_038606488.1">
    <property type="nucleotide sequence ID" value="NZ_CP008944.1"/>
</dbReference>
<sequence>MVKLFNPLKRTIDIPPVAVIGLGRFGASLAGELMRHGVEVLGIDAVDRTVREQSVVLSDALAADTTDPEALRQLGITEFERVVVAIGSHLEASILTASNLIELEIKDIWAKADSDAHARILTQLGVHHVIRPERDTGRRVAHLLGGKFQDFAEIAEDYGVTKLTPPGCVQGVTLDVAEVYRQRHVQLIAVRTAWGEWEPIRSGQQLSGSDIIVVAGSPEALERFSGA</sequence>
<dbReference type="PANTHER" id="PTHR43833">
    <property type="entry name" value="POTASSIUM CHANNEL PROTEIN 2-RELATED-RELATED"/>
    <property type="match status" value="1"/>
</dbReference>
<dbReference type="PANTHER" id="PTHR43833:SF7">
    <property type="entry name" value="KTR SYSTEM POTASSIUM UPTAKE PROTEIN C"/>
    <property type="match status" value="1"/>
</dbReference>
<dbReference type="Pfam" id="PF02254">
    <property type="entry name" value="TrkA_N"/>
    <property type="match status" value="1"/>
</dbReference>
<accession>A0ABM5QP88</accession>
<dbReference type="InterPro" id="IPR036291">
    <property type="entry name" value="NAD(P)-bd_dom_sf"/>
</dbReference>
<protein>
    <submittedName>
        <fullName evidence="2">Potassium transporter</fullName>
    </submittedName>
</protein>
<dbReference type="Gene3D" id="3.30.70.1450">
    <property type="entry name" value="Regulator of K+ conductance, C-terminal domain"/>
    <property type="match status" value="1"/>
</dbReference>
<reference evidence="2 3" key="1">
    <citation type="submission" date="2014-07" db="EMBL/GenBank/DDBJ databases">
        <title>Complete genome sequence of Corynebacterium atypicum DSM 44849: identifiction of the mycolic acid biosynthesis genes.</title>
        <authorList>
            <person name="Tippelt A."/>
            <person name="Mollmann S."/>
            <person name="Albersmeier A."/>
            <person name="Jaenicke S."/>
            <person name="Ruckert C."/>
            <person name="Tauch A."/>
        </authorList>
    </citation>
    <scope>NUCLEOTIDE SEQUENCE [LARGE SCALE GENOMIC DNA]</scope>
    <source>
        <strain evidence="2 3">R2070</strain>
    </source>
</reference>
<dbReference type="Gene3D" id="3.40.50.720">
    <property type="entry name" value="NAD(P)-binding Rossmann-like Domain"/>
    <property type="match status" value="1"/>
</dbReference>
<dbReference type="InterPro" id="IPR036721">
    <property type="entry name" value="RCK_C_sf"/>
</dbReference>
<dbReference type="SUPFAM" id="SSF116726">
    <property type="entry name" value="TrkA C-terminal domain-like"/>
    <property type="match status" value="1"/>
</dbReference>